<dbReference type="PANTHER" id="PTHR44013:SF1">
    <property type="entry name" value="ZINC-TYPE ALCOHOL DEHYDROGENASE-LIKE PROTEIN C16A3.02C"/>
    <property type="match status" value="1"/>
</dbReference>
<sequence length="320" mass="32864">MKAIVHDEYGPVEVLSLREIESPTPGPGEVLIGVHAAGVNPADWHLMTGVPYLARLAFGLRRPKNPVRGADVAGVVQSVGPAVTGFRVGDRVFGVAKGSFAQYAVAAVGSLAHLPESLSFVQGAAIPLAGCTALHAVRDAGLVSAGQRVLVIGAGGGIGTFVVQLAVALGATVTGVCSTSKLELVRSLGAETVIDYTVDDITGHLPFDVIIDTAGNRPLSLLRSTATPQGRVVIVGAEGGGNFAGNTGRQLQALLTPRARQRAIGLFSTESTADLESLLEFVATGSVRPVIDREYPLAEAAAAITRMTDGLAHGKIVLTV</sequence>
<dbReference type="InterPro" id="IPR011032">
    <property type="entry name" value="GroES-like_sf"/>
</dbReference>
<gene>
    <name evidence="2" type="ORF">SAMN06296378_0141</name>
</gene>
<dbReference type="InterPro" id="IPR020843">
    <property type="entry name" value="ER"/>
</dbReference>
<dbReference type="Pfam" id="PF13602">
    <property type="entry name" value="ADH_zinc_N_2"/>
    <property type="match status" value="1"/>
</dbReference>
<dbReference type="OrthoDB" id="2665481at2"/>
<dbReference type="RefSeq" id="WP_097059339.1">
    <property type="nucleotide sequence ID" value="NZ_BMLC01000002.1"/>
</dbReference>
<proteinExistence type="predicted"/>
<dbReference type="Pfam" id="PF08240">
    <property type="entry name" value="ADH_N"/>
    <property type="match status" value="1"/>
</dbReference>
<accession>A0A2C8Y852</accession>
<evidence type="ECO:0000313" key="2">
    <source>
        <dbReference type="EMBL" id="SOE46330.1"/>
    </source>
</evidence>
<dbReference type="SMART" id="SM00829">
    <property type="entry name" value="PKS_ER"/>
    <property type="match status" value="1"/>
</dbReference>
<dbReference type="InterPro" id="IPR013154">
    <property type="entry name" value="ADH-like_N"/>
</dbReference>
<dbReference type="CDD" id="cd08267">
    <property type="entry name" value="MDR1"/>
    <property type="match status" value="1"/>
</dbReference>
<organism evidence="2 3">
    <name type="scientific">Salinibacterium xinjiangense</name>
    <dbReference type="NCBI Taxonomy" id="386302"/>
    <lineage>
        <taxon>Bacteria</taxon>
        <taxon>Bacillati</taxon>
        <taxon>Actinomycetota</taxon>
        <taxon>Actinomycetes</taxon>
        <taxon>Micrococcales</taxon>
        <taxon>Microbacteriaceae</taxon>
        <taxon>Salinibacterium</taxon>
    </lineage>
</organism>
<evidence type="ECO:0000259" key="1">
    <source>
        <dbReference type="SMART" id="SM00829"/>
    </source>
</evidence>
<dbReference type="SUPFAM" id="SSF50129">
    <property type="entry name" value="GroES-like"/>
    <property type="match status" value="1"/>
</dbReference>
<dbReference type="InterPro" id="IPR036291">
    <property type="entry name" value="NAD(P)-bd_dom_sf"/>
</dbReference>
<name>A0A2C8Y852_9MICO</name>
<protein>
    <submittedName>
        <fullName evidence="2">NADPH:quinone reductase</fullName>
    </submittedName>
</protein>
<evidence type="ECO:0000313" key="3">
    <source>
        <dbReference type="Proteomes" id="UP000219440"/>
    </source>
</evidence>
<dbReference type="SUPFAM" id="SSF51735">
    <property type="entry name" value="NAD(P)-binding Rossmann-fold domains"/>
    <property type="match status" value="1"/>
</dbReference>
<dbReference type="EMBL" id="OCST01000001">
    <property type="protein sequence ID" value="SOE46330.1"/>
    <property type="molecule type" value="Genomic_DNA"/>
</dbReference>
<dbReference type="Gene3D" id="3.40.50.720">
    <property type="entry name" value="NAD(P)-binding Rossmann-like Domain"/>
    <property type="match status" value="1"/>
</dbReference>
<feature type="domain" description="Enoyl reductase (ER)" evidence="1">
    <location>
        <begin position="10"/>
        <end position="318"/>
    </location>
</feature>
<keyword evidence="3" id="KW-1185">Reference proteome</keyword>
<dbReference type="GO" id="GO:0016491">
    <property type="term" value="F:oxidoreductase activity"/>
    <property type="evidence" value="ECO:0007669"/>
    <property type="project" value="InterPro"/>
</dbReference>
<dbReference type="InterPro" id="IPR052733">
    <property type="entry name" value="Chloroplast_QOR"/>
</dbReference>
<dbReference type="Gene3D" id="3.90.180.10">
    <property type="entry name" value="Medium-chain alcohol dehydrogenases, catalytic domain"/>
    <property type="match status" value="1"/>
</dbReference>
<dbReference type="PANTHER" id="PTHR44013">
    <property type="entry name" value="ZINC-TYPE ALCOHOL DEHYDROGENASE-LIKE PROTEIN C16A3.02C"/>
    <property type="match status" value="1"/>
</dbReference>
<dbReference type="AlphaFoldDB" id="A0A2C8Y852"/>
<dbReference type="Proteomes" id="UP000219440">
    <property type="component" value="Unassembled WGS sequence"/>
</dbReference>
<reference evidence="2 3" key="1">
    <citation type="submission" date="2017-09" db="EMBL/GenBank/DDBJ databases">
        <authorList>
            <person name="Ehlers B."/>
            <person name="Leendertz F.H."/>
        </authorList>
    </citation>
    <scope>NUCLEOTIDE SEQUENCE [LARGE SCALE GENOMIC DNA]</scope>
    <source>
        <strain evidence="2 3">CGMCC 1.05381</strain>
    </source>
</reference>